<dbReference type="AlphaFoldDB" id="A0ABC8LX11"/>
<reference evidence="1 2" key="1">
    <citation type="submission" date="2022-03" db="EMBL/GenBank/DDBJ databases">
        <authorList>
            <person name="Macdonald S."/>
            <person name="Ahmed S."/>
            <person name="Newling K."/>
        </authorList>
    </citation>
    <scope>NUCLEOTIDE SEQUENCE [LARGE SCALE GENOMIC DNA]</scope>
</reference>
<dbReference type="Proteomes" id="UP001642260">
    <property type="component" value="Unassembled WGS sequence"/>
</dbReference>
<name>A0ABC8LX11_ERUVS</name>
<dbReference type="EMBL" id="CAKOAT010795153">
    <property type="protein sequence ID" value="CAH8388402.1"/>
    <property type="molecule type" value="Genomic_DNA"/>
</dbReference>
<evidence type="ECO:0000313" key="1">
    <source>
        <dbReference type="EMBL" id="CAH8388402.1"/>
    </source>
</evidence>
<comment type="caution">
    <text evidence="1">The sequence shown here is derived from an EMBL/GenBank/DDBJ whole genome shotgun (WGS) entry which is preliminary data.</text>
</comment>
<proteinExistence type="predicted"/>
<sequence length="157" mass="17647">MVKRRGKPGFTSFKNSLDLNGNAYLGSVLGVLYDRQDEISPAAVLGGIDQIIWSRKGVNDKLKTHHVYANMSLRVTIRKKQLKCLKNGCSSFRTWSASGGVGASCIRKLMRELSLFNQLIQPSQQKNVHLFIRGVLRSLRRASSHFKIFQVKKAPQC</sequence>
<protein>
    <submittedName>
        <fullName evidence="1">Uncharacterized protein</fullName>
    </submittedName>
</protein>
<gene>
    <name evidence="1" type="ORF">ERUC_LOCUS40885</name>
</gene>
<keyword evidence="2" id="KW-1185">Reference proteome</keyword>
<evidence type="ECO:0000313" key="2">
    <source>
        <dbReference type="Proteomes" id="UP001642260"/>
    </source>
</evidence>
<organism evidence="1 2">
    <name type="scientific">Eruca vesicaria subsp. sativa</name>
    <name type="common">Garden rocket</name>
    <name type="synonym">Eruca sativa</name>
    <dbReference type="NCBI Taxonomy" id="29727"/>
    <lineage>
        <taxon>Eukaryota</taxon>
        <taxon>Viridiplantae</taxon>
        <taxon>Streptophyta</taxon>
        <taxon>Embryophyta</taxon>
        <taxon>Tracheophyta</taxon>
        <taxon>Spermatophyta</taxon>
        <taxon>Magnoliopsida</taxon>
        <taxon>eudicotyledons</taxon>
        <taxon>Gunneridae</taxon>
        <taxon>Pentapetalae</taxon>
        <taxon>rosids</taxon>
        <taxon>malvids</taxon>
        <taxon>Brassicales</taxon>
        <taxon>Brassicaceae</taxon>
        <taxon>Brassiceae</taxon>
        <taxon>Eruca</taxon>
    </lineage>
</organism>
<accession>A0ABC8LX11</accession>